<proteinExistence type="predicted"/>
<dbReference type="AlphaFoldDB" id="A0A086A3P1"/>
<dbReference type="EMBL" id="JPRH01000007">
    <property type="protein sequence ID" value="KFF11305.1"/>
    <property type="molecule type" value="Genomic_DNA"/>
</dbReference>
<reference evidence="1 2" key="1">
    <citation type="submission" date="2014-07" db="EMBL/GenBank/DDBJ databases">
        <title>Genome of Chryseobacterium soli DSM 19298.</title>
        <authorList>
            <person name="Stropko S.J."/>
            <person name="Pipes S.E."/>
            <person name="Newman J."/>
        </authorList>
    </citation>
    <scope>NUCLEOTIDE SEQUENCE [LARGE SCALE GENOMIC DNA]</scope>
    <source>
        <strain evidence="1 2">DSM 19298</strain>
    </source>
</reference>
<sequence>MAVTILSCSPNEKGSQQNKKVTDTIITKETAVKEKDSLVTDVKIPVIDTIAVLTAFKKTVTTDQFIKELGIEADGLGGSIFDSERPILIGDLNGDHQDDAIMPFSIEGRQGGNNWDAHYAIFINNNGVLEYKYSFDRGGDLAERQINFKSIKNGIIKGMEVPGFHSEEGNNTPVEYLYRTTDLSEVATASETK</sequence>
<name>A0A086A3P1_9FLAO</name>
<comment type="caution">
    <text evidence="1">The sequence shown here is derived from an EMBL/GenBank/DDBJ whole genome shotgun (WGS) entry which is preliminary data.</text>
</comment>
<evidence type="ECO:0008006" key="3">
    <source>
        <dbReference type="Google" id="ProtNLM"/>
    </source>
</evidence>
<dbReference type="eggNOG" id="ENOG50311A9">
    <property type="taxonomic scope" value="Bacteria"/>
</dbReference>
<organism evidence="1 2">
    <name type="scientific">Chryseobacterium soli</name>
    <dbReference type="NCBI Taxonomy" id="445961"/>
    <lineage>
        <taxon>Bacteria</taxon>
        <taxon>Pseudomonadati</taxon>
        <taxon>Bacteroidota</taxon>
        <taxon>Flavobacteriia</taxon>
        <taxon>Flavobacteriales</taxon>
        <taxon>Weeksellaceae</taxon>
        <taxon>Chryseobacterium group</taxon>
        <taxon>Chryseobacterium</taxon>
    </lineage>
</organism>
<protein>
    <recommendedName>
        <fullName evidence="3">Lipoprotein</fullName>
    </recommendedName>
</protein>
<accession>A0A086A3P1</accession>
<dbReference type="Proteomes" id="UP000028705">
    <property type="component" value="Unassembled WGS sequence"/>
</dbReference>
<keyword evidence="2" id="KW-1185">Reference proteome</keyword>
<evidence type="ECO:0000313" key="2">
    <source>
        <dbReference type="Proteomes" id="UP000028705"/>
    </source>
</evidence>
<gene>
    <name evidence="1" type="ORF">IW15_16265</name>
</gene>
<evidence type="ECO:0000313" key="1">
    <source>
        <dbReference type="EMBL" id="KFF11305.1"/>
    </source>
</evidence>